<name>A0ABN9RDW2_9DINO</name>
<organism evidence="1 2">
    <name type="scientific">Prorocentrum cordatum</name>
    <dbReference type="NCBI Taxonomy" id="2364126"/>
    <lineage>
        <taxon>Eukaryota</taxon>
        <taxon>Sar</taxon>
        <taxon>Alveolata</taxon>
        <taxon>Dinophyceae</taxon>
        <taxon>Prorocentrales</taxon>
        <taxon>Prorocentraceae</taxon>
        <taxon>Prorocentrum</taxon>
    </lineage>
</organism>
<evidence type="ECO:0000313" key="2">
    <source>
        <dbReference type="Proteomes" id="UP001189429"/>
    </source>
</evidence>
<sequence length="106" mass="11928">MACAWRCASLTLDTIWGSFYRRLQAALQESLSIVVFYSGTWWPLCKFYREFVSAALVSKPPRSSVLPNIGHAAPCALHSDPFDARRCRECFTAPLQALPILTRCNC</sequence>
<reference evidence="1" key="1">
    <citation type="submission" date="2023-10" db="EMBL/GenBank/DDBJ databases">
        <authorList>
            <person name="Chen Y."/>
            <person name="Shah S."/>
            <person name="Dougan E. K."/>
            <person name="Thang M."/>
            <person name="Chan C."/>
        </authorList>
    </citation>
    <scope>NUCLEOTIDE SEQUENCE [LARGE SCALE GENOMIC DNA]</scope>
</reference>
<gene>
    <name evidence="1" type="ORF">PCOR1329_LOCUS18956</name>
</gene>
<keyword evidence="2" id="KW-1185">Reference proteome</keyword>
<dbReference type="Proteomes" id="UP001189429">
    <property type="component" value="Unassembled WGS sequence"/>
</dbReference>
<comment type="caution">
    <text evidence="1">The sequence shown here is derived from an EMBL/GenBank/DDBJ whole genome shotgun (WGS) entry which is preliminary data.</text>
</comment>
<proteinExistence type="predicted"/>
<evidence type="ECO:0008006" key="3">
    <source>
        <dbReference type="Google" id="ProtNLM"/>
    </source>
</evidence>
<accession>A0ABN9RDW2</accession>
<dbReference type="EMBL" id="CAUYUJ010006003">
    <property type="protein sequence ID" value="CAK0815777.1"/>
    <property type="molecule type" value="Genomic_DNA"/>
</dbReference>
<protein>
    <recommendedName>
        <fullName evidence="3">Secreted protein</fullName>
    </recommendedName>
</protein>
<evidence type="ECO:0000313" key="1">
    <source>
        <dbReference type="EMBL" id="CAK0815777.1"/>
    </source>
</evidence>